<reference evidence="2 3" key="1">
    <citation type="journal article" date="2003" name="Genome Res.">
        <title>Tropheryma whipplei twist: a human pathogenic Actinobacteria with a reduced genome.</title>
        <authorList>
            <person name="Raoult D."/>
            <person name="Ogata H."/>
            <person name="Audic S."/>
            <person name="Robert C."/>
            <person name="Suhre K."/>
            <person name="Drancourt M."/>
            <person name="Claverie J.-M."/>
        </authorList>
    </citation>
    <scope>NUCLEOTIDE SEQUENCE [LARGE SCALE GENOMIC DNA]</scope>
    <source>
        <strain evidence="2 3">Twist</strain>
    </source>
</reference>
<evidence type="ECO:0000313" key="2">
    <source>
        <dbReference type="EMBL" id="AAO44192.1"/>
    </source>
</evidence>
<dbReference type="AlphaFoldDB" id="Q83GY2"/>
<dbReference type="HOGENOM" id="CLU_2072114_0_0_11"/>
<keyword evidence="1" id="KW-1133">Transmembrane helix</keyword>
<protein>
    <submittedName>
        <fullName evidence="2">Uncharacterized protein</fullName>
    </submittedName>
</protein>
<dbReference type="EMBL" id="AE014184">
    <property type="protein sequence ID" value="AAO44192.1"/>
    <property type="molecule type" value="Genomic_DNA"/>
</dbReference>
<accession>Q83GY2</accession>
<keyword evidence="1" id="KW-0472">Membrane</keyword>
<feature type="transmembrane region" description="Helical" evidence="1">
    <location>
        <begin position="75"/>
        <end position="100"/>
    </location>
</feature>
<dbReference type="STRING" id="203267.TWT_095"/>
<gene>
    <name evidence="2" type="ordered locus">TWT_095</name>
</gene>
<dbReference type="Proteomes" id="UP000002200">
    <property type="component" value="Chromosome"/>
</dbReference>
<organism evidence="2 3">
    <name type="scientific">Tropheryma whipplei (strain Twist)</name>
    <name type="common">Whipple's bacillus</name>
    <dbReference type="NCBI Taxonomy" id="203267"/>
    <lineage>
        <taxon>Bacteria</taxon>
        <taxon>Bacillati</taxon>
        <taxon>Actinomycetota</taxon>
        <taxon>Actinomycetes</taxon>
        <taxon>Micrococcales</taxon>
        <taxon>Tropherymataceae</taxon>
        <taxon>Tropheryma</taxon>
    </lineage>
</organism>
<evidence type="ECO:0000313" key="3">
    <source>
        <dbReference type="Proteomes" id="UP000002200"/>
    </source>
</evidence>
<dbReference type="KEGG" id="twh:TWT_095"/>
<keyword evidence="3" id="KW-1185">Reference proteome</keyword>
<proteinExistence type="predicted"/>
<name>Q83GY2_TROWT</name>
<sequence length="118" mass="13482">MTQAFSRRSPFRKIKLVTAILSSSFALSMITVFVSFMYLVAITDPSSGVEQYHSLIFNTIYIRTEPSSKGVHIDIYVGLLAVILPFLFFTIIISLCVFFYKKFIKNKKTTKSKKLPLK</sequence>
<dbReference type="RefSeq" id="WP_011102344.1">
    <property type="nucleotide sequence ID" value="NC_004572.3"/>
</dbReference>
<feature type="transmembrane region" description="Helical" evidence="1">
    <location>
        <begin position="16"/>
        <end position="41"/>
    </location>
</feature>
<evidence type="ECO:0000256" key="1">
    <source>
        <dbReference type="SAM" id="Phobius"/>
    </source>
</evidence>
<keyword evidence="1" id="KW-0812">Transmembrane</keyword>